<keyword evidence="14" id="KW-0413">Isomerase</keyword>
<reference evidence="18" key="1">
    <citation type="submission" date="2019-06" db="EMBL/GenBank/DDBJ databases">
        <title>The complete genome of Emcibacter congregatus ZYLT.</title>
        <authorList>
            <person name="Zhao Z."/>
        </authorList>
    </citation>
    <scope>NUCLEOTIDE SEQUENCE [LARGE SCALE GENOMIC DNA]</scope>
    <source>
        <strain evidence="18">MCCC 1A06723</strain>
    </source>
</reference>
<dbReference type="EMBL" id="VFIY01000004">
    <property type="protein sequence ID" value="TPD63072.1"/>
    <property type="molecule type" value="Genomic_DNA"/>
</dbReference>
<dbReference type="GO" id="GO:0003755">
    <property type="term" value="F:peptidyl-prolyl cis-trans isomerase activity"/>
    <property type="evidence" value="ECO:0007669"/>
    <property type="project" value="UniProtKB-KW"/>
</dbReference>
<keyword evidence="5 15" id="KW-0812">Transmembrane</keyword>
<dbReference type="PANTHER" id="PTHR47529">
    <property type="entry name" value="PEPTIDYL-PROLYL CIS-TRANS ISOMERASE D"/>
    <property type="match status" value="1"/>
</dbReference>
<dbReference type="Proteomes" id="UP000319148">
    <property type="component" value="Unassembled WGS sequence"/>
</dbReference>
<keyword evidence="7 15" id="KW-0472">Membrane</keyword>
<evidence type="ECO:0000256" key="10">
    <source>
        <dbReference type="ARBA" id="ARBA00031484"/>
    </source>
</evidence>
<keyword evidence="8" id="KW-0143">Chaperone</keyword>
<dbReference type="InterPro" id="IPR052029">
    <property type="entry name" value="PpiD_chaperone"/>
</dbReference>
<proteinExistence type="inferred from homology"/>
<dbReference type="PROSITE" id="PS50198">
    <property type="entry name" value="PPIC_PPIASE_2"/>
    <property type="match status" value="1"/>
</dbReference>
<evidence type="ECO:0000256" key="12">
    <source>
        <dbReference type="ARBA" id="ARBA00040743"/>
    </source>
</evidence>
<evidence type="ECO:0000256" key="8">
    <source>
        <dbReference type="ARBA" id="ARBA00023186"/>
    </source>
</evidence>
<dbReference type="InterPro" id="IPR046357">
    <property type="entry name" value="PPIase_dom_sf"/>
</dbReference>
<comment type="caution">
    <text evidence="17">The sequence shown here is derived from an EMBL/GenBank/DDBJ whole genome shotgun (WGS) entry which is preliminary data.</text>
</comment>
<keyword evidence="14" id="KW-0697">Rotamase</keyword>
<evidence type="ECO:0000256" key="2">
    <source>
        <dbReference type="ARBA" id="ARBA00018370"/>
    </source>
</evidence>
<accession>A0A501PSP6</accession>
<keyword evidence="4" id="KW-0997">Cell inner membrane</keyword>
<comment type="similarity">
    <text evidence="11">Belongs to the PpiD chaperone family.</text>
</comment>
<keyword evidence="6 15" id="KW-1133">Transmembrane helix</keyword>
<evidence type="ECO:0000256" key="14">
    <source>
        <dbReference type="PROSITE-ProRule" id="PRU00278"/>
    </source>
</evidence>
<dbReference type="SUPFAM" id="SSF109998">
    <property type="entry name" value="Triger factor/SurA peptide-binding domain-like"/>
    <property type="match status" value="1"/>
</dbReference>
<dbReference type="InterPro" id="IPR027304">
    <property type="entry name" value="Trigger_fact/SurA_dom_sf"/>
</dbReference>
<evidence type="ECO:0000256" key="13">
    <source>
        <dbReference type="ARBA" id="ARBA00042775"/>
    </source>
</evidence>
<sequence>MKKGFAGAVSCCEQGGSLLSCRKFPGRGTICTGTKIMQSHRFRLMLNFFRSGLSSYFTLALLGILVASFALWGIGRDVFLKGGNNIAVIGEDKITAQDYARQFQASLYREQQNYNGELTQDLAIKMGLANQVLQSEVNQMAFYEAARQAGIRVSDERLRNYITSQDVFQNDLGIFDRFKFERIAQNQGLTSPEFEEVLRQDLMRQDFVVSLVTNIQVPRAALETIYKFERESRTADVVTIRATDITDVPEADEDTLKAYYEAHSSRYMAPEYRTVNYITVTPDQFVDAIDLDEEEVRNLYEDRLDNYTVAEKRTLQQLILDSKEDADAAYADLQAGKPFLDVVDKYSDQAIEDSNIGAQTRKDIEEVYGPAAVDTVFGLSGEGYSAPVETDFGWYIFNVIGIEAGSSKSFEEVKPELEKELKKQHAMDHVYEVVNKLEDELAGGAPLTEISDTLGIALKTSGLTDRNGFAPDGNLAQGLPGIPALLSRAFETDPSDDPVLDESGDDTFFVLTVAEVVDERLRPFDEVADAVKTSWTYDEKLAKAEALANSIIDQAGDGKLLAVLAKDIQGATINTVTVTRDDRTGQVSPQVMEAIFTAKTGEITSSPAADQNGFVLLQIKSKSMPEEVPESLPQLQAAMQRVYQNEVLSAYRNYLTTALPVQVNDRVVKAVLDQLSSQAEQ</sequence>
<dbReference type="OrthoDB" id="9768393at2"/>
<evidence type="ECO:0000313" key="17">
    <source>
        <dbReference type="EMBL" id="TPD63072.1"/>
    </source>
</evidence>
<dbReference type="AlphaFoldDB" id="A0A501PSP6"/>
<evidence type="ECO:0000256" key="1">
    <source>
        <dbReference type="ARBA" id="ARBA00004382"/>
    </source>
</evidence>
<dbReference type="PANTHER" id="PTHR47529:SF1">
    <property type="entry name" value="PERIPLASMIC CHAPERONE PPID"/>
    <property type="match status" value="1"/>
</dbReference>
<evidence type="ECO:0000256" key="11">
    <source>
        <dbReference type="ARBA" id="ARBA00038408"/>
    </source>
</evidence>
<keyword evidence="18" id="KW-1185">Reference proteome</keyword>
<evidence type="ECO:0000313" key="18">
    <source>
        <dbReference type="Proteomes" id="UP000319148"/>
    </source>
</evidence>
<dbReference type="InterPro" id="IPR000297">
    <property type="entry name" value="PPIase_PpiC"/>
</dbReference>
<dbReference type="Gene3D" id="1.10.4030.10">
    <property type="entry name" value="Porin chaperone SurA, peptide-binding domain"/>
    <property type="match status" value="1"/>
</dbReference>
<dbReference type="Gene3D" id="3.10.50.40">
    <property type="match status" value="1"/>
</dbReference>
<evidence type="ECO:0000256" key="7">
    <source>
        <dbReference type="ARBA" id="ARBA00023136"/>
    </source>
</evidence>
<evidence type="ECO:0000256" key="15">
    <source>
        <dbReference type="SAM" id="Phobius"/>
    </source>
</evidence>
<evidence type="ECO:0000256" key="4">
    <source>
        <dbReference type="ARBA" id="ARBA00022519"/>
    </source>
</evidence>
<keyword evidence="3" id="KW-1003">Cell membrane</keyword>
<dbReference type="Pfam" id="PF13624">
    <property type="entry name" value="SurA_N_3"/>
    <property type="match status" value="1"/>
</dbReference>
<evidence type="ECO:0000256" key="9">
    <source>
        <dbReference type="ARBA" id="ARBA00030642"/>
    </source>
</evidence>
<dbReference type="Pfam" id="PF13145">
    <property type="entry name" value="Rotamase_2"/>
    <property type="match status" value="1"/>
</dbReference>
<evidence type="ECO:0000256" key="6">
    <source>
        <dbReference type="ARBA" id="ARBA00022989"/>
    </source>
</evidence>
<protein>
    <recommendedName>
        <fullName evidence="2">Parvulin-like PPIase</fullName>
    </recommendedName>
    <alternativeName>
        <fullName evidence="9">Peptidyl-prolyl cis-trans isomerase plp</fullName>
    </alternativeName>
    <alternativeName>
        <fullName evidence="12">Periplasmic chaperone PpiD</fullName>
    </alternativeName>
    <alternativeName>
        <fullName evidence="13">Periplasmic folding chaperone</fullName>
    </alternativeName>
    <alternativeName>
        <fullName evidence="10">Rotamase plp</fullName>
    </alternativeName>
</protein>
<evidence type="ECO:0000256" key="5">
    <source>
        <dbReference type="ARBA" id="ARBA00022692"/>
    </source>
</evidence>
<dbReference type="SUPFAM" id="SSF54534">
    <property type="entry name" value="FKBP-like"/>
    <property type="match status" value="1"/>
</dbReference>
<evidence type="ECO:0000259" key="16">
    <source>
        <dbReference type="PROSITE" id="PS50198"/>
    </source>
</evidence>
<name>A0A501PSP6_9PROT</name>
<gene>
    <name evidence="17" type="ORF">FIV46_03045</name>
</gene>
<feature type="transmembrane region" description="Helical" evidence="15">
    <location>
        <begin position="53"/>
        <end position="74"/>
    </location>
</feature>
<evidence type="ECO:0000256" key="3">
    <source>
        <dbReference type="ARBA" id="ARBA00022475"/>
    </source>
</evidence>
<feature type="domain" description="PpiC" evidence="16">
    <location>
        <begin position="310"/>
        <end position="401"/>
    </location>
</feature>
<dbReference type="GO" id="GO:0005886">
    <property type="term" value="C:plasma membrane"/>
    <property type="evidence" value="ECO:0007669"/>
    <property type="project" value="UniProtKB-SubCell"/>
</dbReference>
<organism evidence="17 18">
    <name type="scientific">Emcibacter nanhaiensis</name>
    <dbReference type="NCBI Taxonomy" id="1505037"/>
    <lineage>
        <taxon>Bacteria</taxon>
        <taxon>Pseudomonadati</taxon>
        <taxon>Pseudomonadota</taxon>
        <taxon>Alphaproteobacteria</taxon>
        <taxon>Emcibacterales</taxon>
        <taxon>Emcibacteraceae</taxon>
        <taxon>Emcibacter</taxon>
    </lineage>
</organism>
<comment type="subcellular location">
    <subcellularLocation>
        <location evidence="1">Cell inner membrane</location>
        <topology evidence="1">Single-pass type II membrane protein</topology>
        <orientation evidence="1">Periplasmic side</orientation>
    </subcellularLocation>
</comment>